<protein>
    <submittedName>
        <fullName evidence="2">Uncharacterized protein</fullName>
    </submittedName>
</protein>
<name>A0A8H5LS75_9AGAR</name>
<dbReference type="AlphaFoldDB" id="A0A8H5LS75"/>
<reference evidence="2 3" key="1">
    <citation type="journal article" date="2020" name="ISME J.">
        <title>Uncovering the hidden diversity of litter-decomposition mechanisms in mushroom-forming fungi.</title>
        <authorList>
            <person name="Floudas D."/>
            <person name="Bentzer J."/>
            <person name="Ahren D."/>
            <person name="Johansson T."/>
            <person name="Persson P."/>
            <person name="Tunlid A."/>
        </authorList>
    </citation>
    <scope>NUCLEOTIDE SEQUENCE [LARGE SCALE GENOMIC DNA]</scope>
    <source>
        <strain evidence="2 3">CBS 291.85</strain>
    </source>
</reference>
<evidence type="ECO:0000256" key="1">
    <source>
        <dbReference type="SAM" id="MobiDB-lite"/>
    </source>
</evidence>
<proteinExistence type="predicted"/>
<dbReference type="Proteomes" id="UP000559256">
    <property type="component" value="Unassembled WGS sequence"/>
</dbReference>
<evidence type="ECO:0000313" key="3">
    <source>
        <dbReference type="Proteomes" id="UP000559256"/>
    </source>
</evidence>
<evidence type="ECO:0000313" key="2">
    <source>
        <dbReference type="EMBL" id="KAF5367568.1"/>
    </source>
</evidence>
<keyword evidence="3" id="KW-1185">Reference proteome</keyword>
<feature type="region of interest" description="Disordered" evidence="1">
    <location>
        <begin position="39"/>
        <end position="63"/>
    </location>
</feature>
<gene>
    <name evidence="2" type="ORF">D9758_003795</name>
</gene>
<sequence length="970" mass="110457">MLRCLHKTVQSWGGRGRRIVSSTPKSFRALTCRAPATRLAAHQLPDSSGSRQHSTPESTRNGNDELARLEKFLTSPSSSDPLSPEQLKSLYVSIKTHNLHSTLKPAHFSAIIGIFGSISLPPTSPRIQNRYVQSLCGEKQDHWSFVSEVVADKLRLGQFLNDGDRYWVMSMHVHEFHQLKSGTATRDQALAALSDASIHYDAIWMHTKIPEILAPYIATLMSLPDSEHKARAINHLSNLLATHSNIHARILALCWNVFLQPVETISPSASLEFVQTMRARLSMRHPDNDPASRGQALASHRFDKHSKRHARLNLEVQQLIASLTATFFPLFSMPVPLSVTQWASRQAQTVLGANESLAACWNNLSLLALYHLTKTGSSPAAKLFSSSFPPTLRDWHVVLALGLLESMALDSGHMDTLKRIIQSVWSRWKTHMSASTDRPVFVDRAIMSSFLRLCGRIRDHGLLNECREYIVAHGLWKTNEASTHADRVQVQGLMACYTEAFVLYYGPQWSDILVSFGLEPQVVAENLVEELSHRHPKLAYQLYVYCSDNHVSLTLPVSPIVVFSCALASPRYDLVVPVLQNKRLNLRQKEDVLQAILEAILAQRSRYLDRGLASVLLRTMTNVYKETKLNTKHYSAFRYAIPLLVNAGPAHGVVHLVKSIYKTDPAVFTPHFFRIIVHALLRRRHFNQAVRLYRLLKDAPVPIRDFIRRKLVVGLAHRGAVRLARKVFGDFAGARHGTLELMARRVDYRIRYPDWSSSIRVLSLLKRRRANDIGSIKFALLLLLNSRRAGDALRLFQRSRQHLDTESRTWFGNVFLNRYLRHSRTRNKRAVQRILKTRVFLAREFDFAEDRVTVNIIVRALLRWTVVLDSLNIQALFDDFVRCGYPVAPRWRHQNNVPFGSSNRPSAVMKWLSTFSGDISFEWHIRPLYKMFIKAFHVRGDAWSAKTMVGIYKDERANAIQATQSRQGRK</sequence>
<dbReference type="EMBL" id="JAACJM010000019">
    <property type="protein sequence ID" value="KAF5367568.1"/>
    <property type="molecule type" value="Genomic_DNA"/>
</dbReference>
<accession>A0A8H5LS75</accession>
<dbReference type="OrthoDB" id="2565179at2759"/>
<organism evidence="2 3">
    <name type="scientific">Tetrapyrgos nigripes</name>
    <dbReference type="NCBI Taxonomy" id="182062"/>
    <lineage>
        <taxon>Eukaryota</taxon>
        <taxon>Fungi</taxon>
        <taxon>Dikarya</taxon>
        <taxon>Basidiomycota</taxon>
        <taxon>Agaricomycotina</taxon>
        <taxon>Agaricomycetes</taxon>
        <taxon>Agaricomycetidae</taxon>
        <taxon>Agaricales</taxon>
        <taxon>Marasmiineae</taxon>
        <taxon>Marasmiaceae</taxon>
        <taxon>Tetrapyrgos</taxon>
    </lineage>
</organism>
<feature type="compositionally biased region" description="Polar residues" evidence="1">
    <location>
        <begin position="45"/>
        <end position="61"/>
    </location>
</feature>
<comment type="caution">
    <text evidence="2">The sequence shown here is derived from an EMBL/GenBank/DDBJ whole genome shotgun (WGS) entry which is preliminary data.</text>
</comment>